<keyword evidence="1" id="KW-0479">Metal-binding</keyword>
<dbReference type="InterPro" id="IPR019786">
    <property type="entry name" value="Zinc_finger_PHD-type_CS"/>
</dbReference>
<dbReference type="SMART" id="SM01014">
    <property type="entry name" value="ARID"/>
    <property type="match status" value="1"/>
</dbReference>
<dbReference type="Gene3D" id="1.10.150.60">
    <property type="entry name" value="ARID DNA-binding domain"/>
    <property type="match status" value="1"/>
</dbReference>
<evidence type="ECO:0000256" key="3">
    <source>
        <dbReference type="ARBA" id="ARBA00022833"/>
    </source>
</evidence>
<dbReference type="PROSITE" id="PS51011">
    <property type="entry name" value="ARID"/>
    <property type="match status" value="1"/>
</dbReference>
<dbReference type="EMBL" id="JALJOU010000090">
    <property type="protein sequence ID" value="KAK9822214.1"/>
    <property type="molecule type" value="Genomic_DNA"/>
</dbReference>
<reference evidence="8 9" key="1">
    <citation type="journal article" date="2024" name="Nat. Commun.">
        <title>Phylogenomics reveals the evolutionary origins of lichenization in chlorophyte algae.</title>
        <authorList>
            <person name="Puginier C."/>
            <person name="Libourel C."/>
            <person name="Otte J."/>
            <person name="Skaloud P."/>
            <person name="Haon M."/>
            <person name="Grisel S."/>
            <person name="Petersen M."/>
            <person name="Berrin J.G."/>
            <person name="Delaux P.M."/>
            <person name="Dal Grande F."/>
            <person name="Keller J."/>
        </authorList>
    </citation>
    <scope>NUCLEOTIDE SEQUENCE [LARGE SCALE GENOMIC DNA]</scope>
    <source>
        <strain evidence="8 9">SAG 245.80</strain>
    </source>
</reference>
<evidence type="ECO:0008006" key="10">
    <source>
        <dbReference type="Google" id="ProtNLM"/>
    </source>
</evidence>
<feature type="domain" description="PHD-type" evidence="6">
    <location>
        <begin position="631"/>
        <end position="689"/>
    </location>
</feature>
<dbReference type="Pfam" id="PF01388">
    <property type="entry name" value="ARID"/>
    <property type="match status" value="1"/>
</dbReference>
<name>A0AAW1QL79_9CHLO</name>
<dbReference type="AlphaFoldDB" id="A0AAW1QL79"/>
<evidence type="ECO:0000313" key="9">
    <source>
        <dbReference type="Proteomes" id="UP001445335"/>
    </source>
</evidence>
<dbReference type="InterPro" id="IPR019787">
    <property type="entry name" value="Znf_PHD-finger"/>
</dbReference>
<dbReference type="SUPFAM" id="SSF57903">
    <property type="entry name" value="FYVE/PHD zinc finger"/>
    <property type="match status" value="1"/>
</dbReference>
<accession>A0AAW1QL79</accession>
<dbReference type="GO" id="GO:0003677">
    <property type="term" value="F:DNA binding"/>
    <property type="evidence" value="ECO:0007669"/>
    <property type="project" value="InterPro"/>
</dbReference>
<dbReference type="Gene3D" id="3.30.40.10">
    <property type="entry name" value="Zinc/RING finger domain, C3HC4 (zinc finger)"/>
    <property type="match status" value="1"/>
</dbReference>
<dbReference type="Pfam" id="PF00628">
    <property type="entry name" value="PHD"/>
    <property type="match status" value="1"/>
</dbReference>
<dbReference type="Proteomes" id="UP001445335">
    <property type="component" value="Unassembled WGS sequence"/>
</dbReference>
<evidence type="ECO:0000256" key="1">
    <source>
        <dbReference type="ARBA" id="ARBA00022723"/>
    </source>
</evidence>
<feature type="compositionally biased region" description="Gly residues" evidence="5">
    <location>
        <begin position="443"/>
        <end position="453"/>
    </location>
</feature>
<feature type="compositionally biased region" description="Acidic residues" evidence="5">
    <location>
        <begin position="698"/>
        <end position="717"/>
    </location>
</feature>
<keyword evidence="2 4" id="KW-0863">Zinc-finger</keyword>
<dbReference type="InterPro" id="IPR001965">
    <property type="entry name" value="Znf_PHD"/>
</dbReference>
<evidence type="ECO:0000256" key="5">
    <source>
        <dbReference type="SAM" id="MobiDB-lite"/>
    </source>
</evidence>
<keyword evidence="3" id="KW-0862">Zinc</keyword>
<dbReference type="InterPro" id="IPR036431">
    <property type="entry name" value="ARID_dom_sf"/>
</dbReference>
<dbReference type="InterPro" id="IPR042293">
    <property type="entry name" value="ARID4"/>
</dbReference>
<dbReference type="SUPFAM" id="SSF46774">
    <property type="entry name" value="ARID-like"/>
    <property type="match status" value="1"/>
</dbReference>
<feature type="region of interest" description="Disordered" evidence="5">
    <location>
        <begin position="419"/>
        <end position="520"/>
    </location>
</feature>
<feature type="region of interest" description="Disordered" evidence="5">
    <location>
        <begin position="692"/>
        <end position="717"/>
    </location>
</feature>
<keyword evidence="9" id="KW-1185">Reference proteome</keyword>
<evidence type="ECO:0000313" key="8">
    <source>
        <dbReference type="EMBL" id="KAK9822214.1"/>
    </source>
</evidence>
<sequence length="717" mass="72512">MVSRPTHWRVLAAFSGPCLDPNAGLKDLGSVAELADLVGLGADVRVLRGKTPVEVAAQLASWQPNLLYLCAGTGPGPADMDAGAGMGAGLEDALAALEPALEGLDVDAVYVDALLGSDHARRLRGAGAAHVVHWDAAAPPGPGGALAAARFGHAFFALLRNASATVPEAFSVAAHAARAGDAGAQALPVFASDARPAAPGLDSVPLPRVPGLDLANGAAVGVPGWEAVRLLAPRAELRLLATGRATLNDAQRLGHLGEALRALLVLEVRQARLAGRNACERTPAHLPPGCNATRCALRSASGAAASVVLGGPLSVLAEEALVQHALRQTLVADALALQMRLPPPGAPAPAARASAAVAAGAPVVDALALTSVWAVHLLRTLCQDSGYRGLVALGIGAVGGTAVAAFTTADASRLASQPGDVAAAQAEPAQPQPAEGACAPAASGGGGGGGGGADAAAEGASPGDASDTDNDAPPMRKAGMPRKRASLGEAGGAAVRARTGGRGRGQGARGGAAASAWRSGRPRLAECSEGEFLSDLCAFLQTRCGRQVDADTFPDAVLNGSRLDLFGLYREVVTRGGFTVGNGINWKGQVFPRMRNYTATNRMTGVGNALKRLYQRYLVEYEQAHPEDVTGDACSLCGGTDEVAGDWISCDACSAWVHFSCDQRPGLGTFKDYARAGGEPYVCVRCAQAPRAAAAGDPDGDPEGSEGGGADDEEEED</sequence>
<dbReference type="SMART" id="SM00249">
    <property type="entry name" value="PHD"/>
    <property type="match status" value="1"/>
</dbReference>
<evidence type="ECO:0000259" key="7">
    <source>
        <dbReference type="PROSITE" id="PS51011"/>
    </source>
</evidence>
<feature type="compositionally biased region" description="Low complexity" evidence="5">
    <location>
        <begin position="454"/>
        <end position="465"/>
    </location>
</feature>
<dbReference type="GO" id="GO:0008270">
    <property type="term" value="F:zinc ion binding"/>
    <property type="evidence" value="ECO:0007669"/>
    <property type="project" value="UniProtKB-KW"/>
</dbReference>
<evidence type="ECO:0000256" key="2">
    <source>
        <dbReference type="ARBA" id="ARBA00022771"/>
    </source>
</evidence>
<evidence type="ECO:0000259" key="6">
    <source>
        <dbReference type="PROSITE" id="PS50016"/>
    </source>
</evidence>
<evidence type="ECO:0000256" key="4">
    <source>
        <dbReference type="PROSITE-ProRule" id="PRU00146"/>
    </source>
</evidence>
<dbReference type="PANTHER" id="PTHR46694:SF1">
    <property type="entry name" value="AT-RICH INTERACTIVE DOMAIN-CONTAINING PROTEIN 4"/>
    <property type="match status" value="1"/>
</dbReference>
<protein>
    <recommendedName>
        <fullName evidence="10">ARID domain-containing protein</fullName>
    </recommendedName>
</protein>
<organism evidence="8 9">
    <name type="scientific">Elliptochloris bilobata</name>
    <dbReference type="NCBI Taxonomy" id="381761"/>
    <lineage>
        <taxon>Eukaryota</taxon>
        <taxon>Viridiplantae</taxon>
        <taxon>Chlorophyta</taxon>
        <taxon>core chlorophytes</taxon>
        <taxon>Trebouxiophyceae</taxon>
        <taxon>Trebouxiophyceae incertae sedis</taxon>
        <taxon>Elliptochloris clade</taxon>
        <taxon>Elliptochloris</taxon>
    </lineage>
</organism>
<dbReference type="InterPro" id="IPR001606">
    <property type="entry name" value="ARID_dom"/>
</dbReference>
<dbReference type="PANTHER" id="PTHR46694">
    <property type="entry name" value="AT-RICH INTERACTIVE DOMAIN-CONTAINING PROTEIN 4"/>
    <property type="match status" value="1"/>
</dbReference>
<dbReference type="PROSITE" id="PS50016">
    <property type="entry name" value="ZF_PHD_2"/>
    <property type="match status" value="1"/>
</dbReference>
<comment type="caution">
    <text evidence="8">The sequence shown here is derived from an EMBL/GenBank/DDBJ whole genome shotgun (WGS) entry which is preliminary data.</text>
</comment>
<proteinExistence type="predicted"/>
<dbReference type="InterPro" id="IPR013083">
    <property type="entry name" value="Znf_RING/FYVE/PHD"/>
</dbReference>
<feature type="compositionally biased region" description="Gly residues" evidence="5">
    <location>
        <begin position="500"/>
        <end position="510"/>
    </location>
</feature>
<gene>
    <name evidence="8" type="ORF">WJX81_006927</name>
</gene>
<dbReference type="CDD" id="cd15615">
    <property type="entry name" value="PHD_ARID4_like"/>
    <property type="match status" value="1"/>
</dbReference>
<feature type="domain" description="ARID" evidence="7">
    <location>
        <begin position="526"/>
        <end position="626"/>
    </location>
</feature>
<dbReference type="PROSITE" id="PS01359">
    <property type="entry name" value="ZF_PHD_1"/>
    <property type="match status" value="1"/>
</dbReference>
<dbReference type="InterPro" id="IPR011011">
    <property type="entry name" value="Znf_FYVE_PHD"/>
</dbReference>
<feature type="compositionally biased region" description="Low complexity" evidence="5">
    <location>
        <begin position="422"/>
        <end position="442"/>
    </location>
</feature>
<dbReference type="CDD" id="cd16100">
    <property type="entry name" value="ARID"/>
    <property type="match status" value="1"/>
</dbReference>